<evidence type="ECO:0000256" key="5">
    <source>
        <dbReference type="ARBA" id="ARBA00022723"/>
    </source>
</evidence>
<dbReference type="PANTHER" id="PTHR46184">
    <property type="entry name" value="UNCONVENTIONAL MYOSIN-IXB-LIKE PROTEIN"/>
    <property type="match status" value="1"/>
</dbReference>
<feature type="region of interest" description="Disordered" evidence="16">
    <location>
        <begin position="1089"/>
        <end position="1292"/>
    </location>
</feature>
<dbReference type="Gene3D" id="3.30.60.20">
    <property type="match status" value="1"/>
</dbReference>
<dbReference type="FunCoup" id="A0A7M7N8J7">
    <property type="interactions" value="693"/>
</dbReference>
<feature type="compositionally biased region" description="Polar residues" evidence="16">
    <location>
        <begin position="1986"/>
        <end position="2007"/>
    </location>
</feature>
<dbReference type="Pfam" id="PF00063">
    <property type="entry name" value="Myosin_head"/>
    <property type="match status" value="2"/>
</dbReference>
<evidence type="ECO:0000313" key="21">
    <source>
        <dbReference type="EnsemblMetazoa" id="XP_030832596"/>
    </source>
</evidence>
<comment type="subcellular location">
    <subcellularLocation>
        <location evidence="1">Cytoplasm</location>
    </subcellularLocation>
</comment>
<protein>
    <recommendedName>
        <fullName evidence="23">Unconventional myosin-IXb-like</fullName>
    </recommendedName>
</protein>
<evidence type="ECO:0000259" key="19">
    <source>
        <dbReference type="PROSITE" id="PS50238"/>
    </source>
</evidence>
<keyword evidence="10 15" id="KW-0067">ATP-binding</keyword>
<keyword evidence="5" id="KW-0479">Metal-binding</keyword>
<dbReference type="Pfam" id="PF00620">
    <property type="entry name" value="RhoGAP"/>
    <property type="match status" value="1"/>
</dbReference>
<name>A0A7M7N8J7_STRPU</name>
<evidence type="ECO:0000256" key="15">
    <source>
        <dbReference type="PROSITE-ProRule" id="PRU00782"/>
    </source>
</evidence>
<dbReference type="GO" id="GO:0005524">
    <property type="term" value="F:ATP binding"/>
    <property type="evidence" value="ECO:0007669"/>
    <property type="project" value="UniProtKB-UniRule"/>
</dbReference>
<dbReference type="InterPro" id="IPR000159">
    <property type="entry name" value="RA_dom"/>
</dbReference>
<evidence type="ECO:0000256" key="9">
    <source>
        <dbReference type="ARBA" id="ARBA00022833"/>
    </source>
</evidence>
<dbReference type="GO" id="GO:0000146">
    <property type="term" value="F:microfilament motor activity"/>
    <property type="evidence" value="ECO:0000318"/>
    <property type="project" value="GO_Central"/>
</dbReference>
<feature type="region of interest" description="Disordered" evidence="16">
    <location>
        <begin position="1337"/>
        <end position="1550"/>
    </location>
</feature>
<dbReference type="InterPro" id="IPR027417">
    <property type="entry name" value="P-loop_NTPase"/>
</dbReference>
<dbReference type="EnsemblMetazoa" id="XM_030976736">
    <property type="protein sequence ID" value="XP_030832596"/>
    <property type="gene ID" value="LOC590989"/>
</dbReference>
<feature type="compositionally biased region" description="Low complexity" evidence="16">
    <location>
        <begin position="1490"/>
        <end position="1499"/>
    </location>
</feature>
<dbReference type="GO" id="GO:0008270">
    <property type="term" value="F:zinc ion binding"/>
    <property type="evidence" value="ECO:0007669"/>
    <property type="project" value="UniProtKB-KW"/>
</dbReference>
<dbReference type="Proteomes" id="UP000007110">
    <property type="component" value="Unassembled WGS sequence"/>
</dbReference>
<dbReference type="GO" id="GO:0005096">
    <property type="term" value="F:GTPase activator activity"/>
    <property type="evidence" value="ECO:0007669"/>
    <property type="project" value="UniProtKB-KW"/>
</dbReference>
<dbReference type="SUPFAM" id="SSF57889">
    <property type="entry name" value="Cysteine-rich domain"/>
    <property type="match status" value="1"/>
</dbReference>
<evidence type="ECO:0000259" key="18">
    <source>
        <dbReference type="PROSITE" id="PS50200"/>
    </source>
</evidence>
<dbReference type="Pfam" id="PF00788">
    <property type="entry name" value="RA"/>
    <property type="match status" value="1"/>
</dbReference>
<dbReference type="PANTHER" id="PTHR46184:SF5">
    <property type="entry name" value="UNCONVENTIONAL MYOSIN-IXA-LIKE"/>
    <property type="match status" value="1"/>
</dbReference>
<proteinExistence type="inferred from homology"/>
<keyword evidence="13 15" id="KW-0505">Motor protein</keyword>
<evidence type="ECO:0008006" key="23">
    <source>
        <dbReference type="Google" id="ProtNLM"/>
    </source>
</evidence>
<dbReference type="CDD" id="cd01779">
    <property type="entry name" value="RA_Myosin-IX"/>
    <property type="match status" value="1"/>
</dbReference>
<dbReference type="InterPro" id="IPR046349">
    <property type="entry name" value="C1-like_sf"/>
</dbReference>
<dbReference type="GO" id="GO:0005737">
    <property type="term" value="C:cytoplasm"/>
    <property type="evidence" value="ECO:0007669"/>
    <property type="project" value="UniProtKB-SubCell"/>
</dbReference>
<evidence type="ECO:0000256" key="11">
    <source>
        <dbReference type="ARBA" id="ARBA00023054"/>
    </source>
</evidence>
<feature type="compositionally biased region" description="Basic residues" evidence="16">
    <location>
        <begin position="2134"/>
        <end position="2152"/>
    </location>
</feature>
<feature type="region of interest" description="Actin-binding" evidence="15">
    <location>
        <begin position="868"/>
        <end position="890"/>
    </location>
</feature>
<evidence type="ECO:0000256" key="13">
    <source>
        <dbReference type="ARBA" id="ARBA00023175"/>
    </source>
</evidence>
<keyword evidence="12 15" id="KW-0518">Myosin</keyword>
<comment type="similarity">
    <text evidence="2 15">Belongs to the TRAFAC class myosin-kinesin ATPase superfamily. Myosin family.</text>
</comment>
<feature type="compositionally biased region" description="Basic and acidic residues" evidence="16">
    <location>
        <begin position="1254"/>
        <end position="1269"/>
    </location>
</feature>
<dbReference type="InterPro" id="IPR036961">
    <property type="entry name" value="Kinesin_motor_dom_sf"/>
</dbReference>
<keyword evidence="9" id="KW-0862">Zinc</keyword>
<evidence type="ECO:0000313" key="22">
    <source>
        <dbReference type="Proteomes" id="UP000007110"/>
    </source>
</evidence>
<keyword evidence="11" id="KW-0175">Coiled coil</keyword>
<feature type="domain" description="Ras-associating" evidence="18">
    <location>
        <begin position="47"/>
        <end position="156"/>
    </location>
</feature>
<dbReference type="InterPro" id="IPR000198">
    <property type="entry name" value="RhoGAP_dom"/>
</dbReference>
<dbReference type="PROSITE" id="PS00479">
    <property type="entry name" value="ZF_DAG_PE_1"/>
    <property type="match status" value="1"/>
</dbReference>
<dbReference type="SMART" id="SM00324">
    <property type="entry name" value="RhoGAP"/>
    <property type="match status" value="1"/>
</dbReference>
<evidence type="ECO:0000256" key="4">
    <source>
        <dbReference type="ARBA" id="ARBA00022490"/>
    </source>
</evidence>
<dbReference type="Gene3D" id="3.10.20.90">
    <property type="entry name" value="Phosphatidylinositol 3-kinase Catalytic Subunit, Chain A, domain 1"/>
    <property type="match status" value="1"/>
</dbReference>
<feature type="compositionally biased region" description="Low complexity" evidence="16">
    <location>
        <begin position="2112"/>
        <end position="2130"/>
    </location>
</feature>
<feature type="compositionally biased region" description="Acidic residues" evidence="16">
    <location>
        <begin position="1374"/>
        <end position="1386"/>
    </location>
</feature>
<keyword evidence="22" id="KW-1185">Reference proteome</keyword>
<dbReference type="InterPro" id="IPR046987">
    <property type="entry name" value="Myo9"/>
</dbReference>
<dbReference type="Gene3D" id="3.40.850.10">
    <property type="entry name" value="Kinesin motor domain"/>
    <property type="match status" value="2"/>
</dbReference>
<evidence type="ECO:0000256" key="1">
    <source>
        <dbReference type="ARBA" id="ARBA00004496"/>
    </source>
</evidence>
<dbReference type="PROSITE" id="PS50238">
    <property type="entry name" value="RHOGAP"/>
    <property type="match status" value="1"/>
</dbReference>
<evidence type="ECO:0000256" key="3">
    <source>
        <dbReference type="ARBA" id="ARBA00022468"/>
    </source>
</evidence>
<dbReference type="Gene3D" id="1.10.555.10">
    <property type="entry name" value="Rho GTPase activation protein"/>
    <property type="match status" value="1"/>
</dbReference>
<keyword evidence="8" id="KW-0863">Zinc-finger</keyword>
<dbReference type="InterPro" id="IPR036023">
    <property type="entry name" value="MYSc_Myo9"/>
</dbReference>
<feature type="compositionally biased region" description="Basic and acidic residues" evidence="16">
    <location>
        <begin position="2153"/>
        <end position="2166"/>
    </location>
</feature>
<dbReference type="SMART" id="SM00314">
    <property type="entry name" value="RA"/>
    <property type="match status" value="1"/>
</dbReference>
<dbReference type="GO" id="GO:0051015">
    <property type="term" value="F:actin filament binding"/>
    <property type="evidence" value="ECO:0000318"/>
    <property type="project" value="GO_Central"/>
</dbReference>
<dbReference type="SMART" id="SM00109">
    <property type="entry name" value="C1"/>
    <property type="match status" value="1"/>
</dbReference>
<dbReference type="InterPro" id="IPR000048">
    <property type="entry name" value="IQ_motif_EF-hand-BS"/>
</dbReference>
<feature type="compositionally biased region" description="Basic residues" evidence="16">
    <location>
        <begin position="1460"/>
        <end position="1476"/>
    </location>
</feature>
<feature type="compositionally biased region" description="Polar residues" evidence="16">
    <location>
        <begin position="1517"/>
        <end position="1535"/>
    </location>
</feature>
<dbReference type="GO" id="GO:0016459">
    <property type="term" value="C:myosin complex"/>
    <property type="evidence" value="ECO:0007669"/>
    <property type="project" value="UniProtKB-KW"/>
</dbReference>
<dbReference type="KEGG" id="spu:590989"/>
<feature type="region of interest" description="Disordered" evidence="16">
    <location>
        <begin position="1985"/>
        <end position="2013"/>
    </location>
</feature>
<dbReference type="SMART" id="SM00242">
    <property type="entry name" value="MYSc"/>
    <property type="match status" value="1"/>
</dbReference>
<reference evidence="21" key="2">
    <citation type="submission" date="2021-01" db="UniProtKB">
        <authorList>
            <consortium name="EnsemblMetazoa"/>
        </authorList>
    </citation>
    <scope>IDENTIFICATION</scope>
</reference>
<dbReference type="CDD" id="cd01385">
    <property type="entry name" value="MYSc_Myo9"/>
    <property type="match status" value="1"/>
</dbReference>
<reference evidence="22" key="1">
    <citation type="submission" date="2015-02" db="EMBL/GenBank/DDBJ databases">
        <title>Genome sequencing for Strongylocentrotus purpuratus.</title>
        <authorList>
            <person name="Murali S."/>
            <person name="Liu Y."/>
            <person name="Vee V."/>
            <person name="English A."/>
            <person name="Wang M."/>
            <person name="Skinner E."/>
            <person name="Han Y."/>
            <person name="Muzny D.M."/>
            <person name="Worley K.C."/>
            <person name="Gibbs R.A."/>
        </authorList>
    </citation>
    <scope>NUCLEOTIDE SEQUENCE</scope>
</reference>
<dbReference type="InterPro" id="IPR002219">
    <property type="entry name" value="PKC_DAG/PE"/>
</dbReference>
<dbReference type="SMART" id="SM00015">
    <property type="entry name" value="IQ"/>
    <property type="match status" value="4"/>
</dbReference>
<feature type="compositionally biased region" description="Low complexity" evidence="16">
    <location>
        <begin position="1169"/>
        <end position="1203"/>
    </location>
</feature>
<dbReference type="SUPFAM" id="SSF54236">
    <property type="entry name" value="Ubiquitin-like"/>
    <property type="match status" value="1"/>
</dbReference>
<accession>A0A7M7N8J7</accession>
<evidence type="ECO:0000256" key="16">
    <source>
        <dbReference type="SAM" id="MobiDB-lite"/>
    </source>
</evidence>
<dbReference type="CDD" id="cd20818">
    <property type="entry name" value="C1_Myosin-IX"/>
    <property type="match status" value="1"/>
</dbReference>
<evidence type="ECO:0000259" key="20">
    <source>
        <dbReference type="PROSITE" id="PS51456"/>
    </source>
</evidence>
<feature type="compositionally biased region" description="Low complexity" evidence="16">
    <location>
        <begin position="1433"/>
        <end position="1448"/>
    </location>
</feature>
<dbReference type="RefSeq" id="XP_030832596.1">
    <property type="nucleotide sequence ID" value="XM_030976736.1"/>
</dbReference>
<feature type="domain" description="Phorbol-ester/DAG-type" evidence="17">
    <location>
        <begin position="1697"/>
        <end position="1746"/>
    </location>
</feature>
<dbReference type="InterPro" id="IPR001609">
    <property type="entry name" value="Myosin_head_motor_dom-like"/>
</dbReference>
<keyword evidence="14 15" id="KW-0009">Actin-binding</keyword>
<dbReference type="OMA" id="INDYRSM"/>
<feature type="region of interest" description="Disordered" evidence="16">
    <location>
        <begin position="2070"/>
        <end position="2166"/>
    </location>
</feature>
<dbReference type="GO" id="GO:0035556">
    <property type="term" value="P:intracellular signal transduction"/>
    <property type="evidence" value="ECO:0007669"/>
    <property type="project" value="InterPro"/>
</dbReference>
<dbReference type="PRINTS" id="PR00193">
    <property type="entry name" value="MYOSINHEAVY"/>
</dbReference>
<dbReference type="InParanoid" id="A0A7M7N8J7"/>
<dbReference type="InterPro" id="IPR029071">
    <property type="entry name" value="Ubiquitin-like_domsf"/>
</dbReference>
<feature type="domain" description="Rho-GAP" evidence="19">
    <location>
        <begin position="1760"/>
        <end position="1950"/>
    </location>
</feature>
<dbReference type="FunFam" id="3.40.850.10:FF:000008">
    <property type="entry name" value="Putative unconventional myosin-IXa"/>
    <property type="match status" value="1"/>
</dbReference>
<feature type="binding site" evidence="15">
    <location>
        <begin position="278"/>
        <end position="285"/>
    </location>
    <ligand>
        <name>ATP</name>
        <dbReference type="ChEBI" id="CHEBI:30616"/>
    </ligand>
</feature>
<feature type="compositionally biased region" description="Basic and acidic residues" evidence="16">
    <location>
        <begin position="1234"/>
        <end position="1243"/>
    </location>
</feature>
<dbReference type="FunFam" id="3.40.850.10:FF:000013">
    <property type="entry name" value="unconventional myosin-IXa isoform X1"/>
    <property type="match status" value="1"/>
</dbReference>
<evidence type="ECO:0000256" key="10">
    <source>
        <dbReference type="ARBA" id="ARBA00022840"/>
    </source>
</evidence>
<evidence type="ECO:0000256" key="2">
    <source>
        <dbReference type="ARBA" id="ARBA00008314"/>
    </source>
</evidence>
<dbReference type="SUPFAM" id="SSF48350">
    <property type="entry name" value="GTPase activation domain, GAP"/>
    <property type="match status" value="1"/>
</dbReference>
<dbReference type="Gene3D" id="1.10.10.820">
    <property type="match status" value="1"/>
</dbReference>
<evidence type="ECO:0000259" key="17">
    <source>
        <dbReference type="PROSITE" id="PS50081"/>
    </source>
</evidence>
<organism evidence="21 22">
    <name type="scientific">Strongylocentrotus purpuratus</name>
    <name type="common">Purple sea urchin</name>
    <dbReference type="NCBI Taxonomy" id="7668"/>
    <lineage>
        <taxon>Eukaryota</taxon>
        <taxon>Metazoa</taxon>
        <taxon>Echinodermata</taxon>
        <taxon>Eleutherozoa</taxon>
        <taxon>Echinozoa</taxon>
        <taxon>Echinoidea</taxon>
        <taxon>Euechinoidea</taxon>
        <taxon>Echinacea</taxon>
        <taxon>Camarodonta</taxon>
        <taxon>Echinidea</taxon>
        <taxon>Strongylocentrotidae</taxon>
        <taxon>Strongylocentrotus</taxon>
    </lineage>
</organism>
<dbReference type="Pfam" id="PF00130">
    <property type="entry name" value="C1_1"/>
    <property type="match status" value="1"/>
</dbReference>
<dbReference type="Gene3D" id="6.20.240.20">
    <property type="match status" value="1"/>
</dbReference>
<feature type="compositionally biased region" description="Low complexity" evidence="16">
    <location>
        <begin position="1273"/>
        <end position="1283"/>
    </location>
</feature>
<keyword evidence="4" id="KW-0963">Cytoplasm</keyword>
<evidence type="ECO:0000256" key="6">
    <source>
        <dbReference type="ARBA" id="ARBA00022737"/>
    </source>
</evidence>
<dbReference type="Pfam" id="PF00612">
    <property type="entry name" value="IQ"/>
    <property type="match status" value="3"/>
</dbReference>
<evidence type="ECO:0000256" key="12">
    <source>
        <dbReference type="ARBA" id="ARBA00023123"/>
    </source>
</evidence>
<evidence type="ECO:0000256" key="14">
    <source>
        <dbReference type="ARBA" id="ARBA00023203"/>
    </source>
</evidence>
<keyword evidence="6" id="KW-0677">Repeat</keyword>
<feature type="compositionally biased region" description="Basic residues" evidence="16">
    <location>
        <begin position="2084"/>
        <end position="2098"/>
    </location>
</feature>
<dbReference type="SUPFAM" id="SSF52540">
    <property type="entry name" value="P-loop containing nucleoside triphosphate hydrolases"/>
    <property type="match status" value="2"/>
</dbReference>
<keyword evidence="3" id="KW-0343">GTPase activation</keyword>
<dbReference type="OrthoDB" id="312459at2759"/>
<dbReference type="Gene3D" id="1.20.5.190">
    <property type="match status" value="2"/>
</dbReference>
<sequence>MMLVKQRENVYEDGCQCLSCWHQCSQELVQVQTRGSTMAEGDGVDDTVYAVRVHPGSVDPDRHYVVIQATKQTSTTELLEALCCKLALSKPEEYCLSEVCQDSGQSCKERRLGLVEFPVKVQLLWPKIVVDSKVGDSTDSGTFQTNYRFFLRGINETPGALPDMSDMKSIDSFVSGYFLQPSASGDCHDLCKLPDLNEKTLLDNLSARFRKGKIYTYVGSILIALNPFKFFPIYNPKYVNLYQNHRFGELPPHIFAIADAAFHTMLQEKQNQCIVISGESGSGKTESTTLLIHHLTALSQKGYASGVEQTLLGAGPVLEAFGNAKTVVNNNSSRFGKFIQINYRENGTVHGAIVEQYLLEKSRIVSQAANERNYHVFYYLLKGASDAEKQAFWLDKPQEYFYLNQSNCYSQEGVDESYEFGRLKQSMEMVGFSKETVKRIFSVLSAVLHIGNINFRKASEQDYVTVKNIATVKVVSDLLKVKTETLMLALTKRKSVARGEQFFVQYRMAEAIATRNALAKGLYCALFEWIVLQVNYALLSKYEVKGEHQGNSIGVLDIFGFEDFQRNSFEQFCINFANEHLQYYFNQHVFKLEQEEYKREGIAWKDIEFIDNTGCLLLIEKRPTGIMHILDDDCNFPAKDTDGSNLLNKFVKEHSCNEYFQQVPIQEHAFIIQHYAGKVKYNIKDFREKNTDLMRIDIVSVLKNSRLAFVGELVGKNPVAVFRWAILRAFFRSVSAFKIAGSSHSKDATIRGKKRPPNLSLSIDGKDENVLSLTTRGVSPLLTSPMLFSPTSHLSLGTLKPNLLYRENYLRASKVVKRNRSFRGAQVQPSKSLRDLKSVKKIAGRYSPNRRKSKKHPPTVCAQFQSSLSKLMDTLNQANPFFVRCIKSNSQKEPCRLDEELIMRQLRYTGMLETVRIRQSGYNVRLKFEEFCHKYKVLLPKQMKASAREIKTFLVSMDLDATNYQIGKSKVFLRESERVKLQEALHAHVLQRICKIQWWYRGLLARRRYRETRESIIKLQANWRGYLDRRIYFEQRKAAITIQALWRMVLEQRQYQKLRRGILLLQSRTRGMKARKRCILLRKEQSVKPTPVKTRLRRGDDDESSSQVKNRVRRTDDVHSAISDEGILTTDDIEDDLYERNRTTTMESEESSGVHEGSLGSDELLLDEPTTSPGPSLTLTGGLHPSSTSLTSPTSPNALLSPSFNDGVNVEVGPPISPIPDVSPLRRSLARQTKVRDMARDYMARATSSSRSSSQDRKSDRDSSSERPNKQTSSDSSMESNTSPNRTPQTVVNKLDIKALAIKKPMQGGNVVSRTESMQLVDQLADLQSVIDSLEETPFGRDEEEEDTAGEEKATVKAAEVNGEELVVLATDDIILEEDDDAEEMQMEERDKVQPIRPSPPLSPKGKVDFVVGRPSSVISDSSATEDEVVPTSPRSPLLSDQDSSLPRTPESPSAPPKNLFKRYKHNFKFKRRFRRSPSDQTLLIEEQSSIKSNSSSKSGVLNDKTNEKQLTGERTPPQQQKPPSGRKNSGTVNSPLPKRTRTNQGNINFQGMSQWRYPTDQLINDAQALEQMNVFIQSKVNEMGQTYSQVDVVFKKALKKFRENLISTYSVTLHDGNAVNLQYRHLMSNFEKVLSIVAKQYEEANNTTFPLTLGINAFRGFLDEFMHQYKPSDNRKKVKEPKRKKEKKEETFEHLGHKFLSIQLGIHTACELCGNFLWLMEKGYVCQVCKYTCHKKCCSKSVQICRGKPQGVKGMVIGARLEDLVNEEIRIPIVLERLITAVEVNGLYTEGIYRKPGPAAKVREIKHLINSEPDVDNIDFGSYSVLVIAQVLKSFFREMPEPLLTYQLYEEFLRATEIVDKHEKLQSLQSSIEKLPLENYDALERLIFHLARIAENENTNKMSASNLAIVFAPCILKSNKVGNAWESLQDVEKQAQCLEIIIHEKMLKMKRALHDISTIERAFNSASLHLTDIRNSLIKAPVDSSADSGHLPSTDSVAAQSINSSEGSHELENALTEQMRTLEREKHDLTADLSTLNVCPIASEDDNLSADDLDASSVDDLDSIVHQERVTFDTPASPSKLSHLNKNRAPKQKKRPPARYSMLLGQDEADAALASSSSPSSATPEAQAPQEKIKKKRGSKEKKPKKKGKYNKKTDAKLDDSVVEV</sequence>
<keyword evidence="7 15" id="KW-0547">Nucleotide-binding</keyword>
<dbReference type="PROSITE" id="PS51456">
    <property type="entry name" value="MYOSIN_MOTOR"/>
    <property type="match status" value="1"/>
</dbReference>
<evidence type="ECO:0000256" key="8">
    <source>
        <dbReference type="ARBA" id="ARBA00022771"/>
    </source>
</evidence>
<dbReference type="PROSITE" id="PS50096">
    <property type="entry name" value="IQ"/>
    <property type="match status" value="4"/>
</dbReference>
<evidence type="ECO:0000256" key="7">
    <source>
        <dbReference type="ARBA" id="ARBA00022741"/>
    </source>
</evidence>
<dbReference type="GO" id="GO:0005884">
    <property type="term" value="C:actin filament"/>
    <property type="evidence" value="ECO:0000318"/>
    <property type="project" value="GO_Central"/>
</dbReference>
<dbReference type="Gene3D" id="1.20.58.530">
    <property type="match status" value="1"/>
</dbReference>
<dbReference type="InterPro" id="IPR008936">
    <property type="entry name" value="Rho_GTPase_activation_prot"/>
</dbReference>
<feature type="domain" description="Myosin motor" evidence="20">
    <location>
        <begin position="185"/>
        <end position="986"/>
    </location>
</feature>
<dbReference type="FunFam" id="1.10.10.820:FF:000001">
    <property type="entry name" value="Myosin heavy chain"/>
    <property type="match status" value="1"/>
</dbReference>
<dbReference type="PROSITE" id="PS50200">
    <property type="entry name" value="RA"/>
    <property type="match status" value="1"/>
</dbReference>
<dbReference type="GeneID" id="590989"/>
<dbReference type="Gene3D" id="1.20.120.720">
    <property type="entry name" value="Myosin VI head, motor domain, U50 subdomain"/>
    <property type="match status" value="1"/>
</dbReference>
<dbReference type="PROSITE" id="PS50081">
    <property type="entry name" value="ZF_DAG_PE_2"/>
    <property type="match status" value="1"/>
</dbReference>